<dbReference type="Pfam" id="PF00171">
    <property type="entry name" value="Aldedh"/>
    <property type="match status" value="1"/>
</dbReference>
<keyword evidence="7" id="KW-1185">Reference proteome</keyword>
<keyword evidence="2 4" id="KW-0560">Oxidoreductase</keyword>
<dbReference type="PROSITE" id="PS00687">
    <property type="entry name" value="ALDEHYDE_DEHYDR_GLU"/>
    <property type="match status" value="1"/>
</dbReference>
<dbReference type="AlphaFoldDB" id="A0AA41XE52"/>
<sequence>MTDLTITPSTSHDGVRDRDWRLLIGGGLRAAADGRTYDRVSPFTRETIAVVPDAGPSDVDDAVEAAWAARREWRLTPVPQRAALLSRAADIIEEHGEELAYLDSIDAGSPLINSRMDVQLTLSHARLFAGIALEMKGTTVPASPGLHLTVREPVGVVVRIVPFNHPLMFAGKVFAPLIAGNPTILKPPEVAPLSALRLGELLQEVFPPGVFQVVVGDGPAVPDRLVRHPKVRRIGFIGSERTGMAIQKAAAESGIKEVSLELGGKNAMVVFADADLDAAAQAAINGMNFTWSGQSCGSNSRLLVQRSAHDELVARIVQKLEGHRQGDPLDPESRQGTMINEAQFGKVMGYLETAREEGATVVTGGGKPDGPAFEKGLFIAPTVLTGLDRSKTVAREEIFGPVLSVIPFDDEDDAIDIANDSVYGLTAAVWTKDISRALRLSHEIEAGFVWVNDSAKHFPNVPYGGVKASGMGREESMEELLSYTALKSINIAY</sequence>
<comment type="similarity">
    <text evidence="1 4">Belongs to the aldehyde dehydrogenase family.</text>
</comment>
<gene>
    <name evidence="6" type="ORF">N1028_11440</name>
</gene>
<dbReference type="PANTHER" id="PTHR11699">
    <property type="entry name" value="ALDEHYDE DEHYDROGENASE-RELATED"/>
    <property type="match status" value="1"/>
</dbReference>
<dbReference type="SUPFAM" id="SSF53720">
    <property type="entry name" value="ALDH-like"/>
    <property type="match status" value="1"/>
</dbReference>
<evidence type="ECO:0000256" key="3">
    <source>
        <dbReference type="PROSITE-ProRule" id="PRU10007"/>
    </source>
</evidence>
<evidence type="ECO:0000256" key="1">
    <source>
        <dbReference type="ARBA" id="ARBA00009986"/>
    </source>
</evidence>
<dbReference type="FunFam" id="3.40.605.10:FF:000007">
    <property type="entry name" value="NAD/NADP-dependent betaine aldehyde dehydrogenase"/>
    <property type="match status" value="1"/>
</dbReference>
<dbReference type="InterPro" id="IPR016162">
    <property type="entry name" value="Ald_DH_N"/>
</dbReference>
<evidence type="ECO:0000256" key="2">
    <source>
        <dbReference type="ARBA" id="ARBA00023002"/>
    </source>
</evidence>
<accession>A0AA41XE52</accession>
<evidence type="ECO:0000313" key="7">
    <source>
        <dbReference type="Proteomes" id="UP001165587"/>
    </source>
</evidence>
<proteinExistence type="inferred from homology"/>
<organism evidence="6 7">
    <name type="scientific">Herbiconiux oxytropis</name>
    <dbReference type="NCBI Taxonomy" id="2970915"/>
    <lineage>
        <taxon>Bacteria</taxon>
        <taxon>Bacillati</taxon>
        <taxon>Actinomycetota</taxon>
        <taxon>Actinomycetes</taxon>
        <taxon>Micrococcales</taxon>
        <taxon>Microbacteriaceae</taxon>
        <taxon>Herbiconiux</taxon>
    </lineage>
</organism>
<dbReference type="InterPro" id="IPR016163">
    <property type="entry name" value="Ald_DH_C"/>
</dbReference>
<dbReference type="GO" id="GO:0016620">
    <property type="term" value="F:oxidoreductase activity, acting on the aldehyde or oxo group of donors, NAD or NADP as acceptor"/>
    <property type="evidence" value="ECO:0007669"/>
    <property type="project" value="InterPro"/>
</dbReference>
<evidence type="ECO:0000259" key="5">
    <source>
        <dbReference type="Pfam" id="PF00171"/>
    </source>
</evidence>
<dbReference type="Gene3D" id="3.40.605.10">
    <property type="entry name" value="Aldehyde Dehydrogenase, Chain A, domain 1"/>
    <property type="match status" value="1"/>
</dbReference>
<protein>
    <submittedName>
        <fullName evidence="6">Aldehyde dehydrogenase family protein</fullName>
    </submittedName>
</protein>
<name>A0AA41XE52_9MICO</name>
<evidence type="ECO:0000313" key="6">
    <source>
        <dbReference type="EMBL" id="MCS5726507.1"/>
    </source>
</evidence>
<dbReference type="InterPro" id="IPR016161">
    <property type="entry name" value="Ald_DH/histidinol_DH"/>
</dbReference>
<evidence type="ECO:0000256" key="4">
    <source>
        <dbReference type="RuleBase" id="RU003345"/>
    </source>
</evidence>
<dbReference type="Proteomes" id="UP001165587">
    <property type="component" value="Unassembled WGS sequence"/>
</dbReference>
<feature type="active site" evidence="3">
    <location>
        <position position="261"/>
    </location>
</feature>
<feature type="domain" description="Aldehyde dehydrogenase" evidence="5">
    <location>
        <begin position="33"/>
        <end position="489"/>
    </location>
</feature>
<comment type="caution">
    <text evidence="6">The sequence shown here is derived from an EMBL/GenBank/DDBJ whole genome shotgun (WGS) entry which is preliminary data.</text>
</comment>
<dbReference type="RefSeq" id="WP_259528969.1">
    <property type="nucleotide sequence ID" value="NZ_JANLCK010000005.1"/>
</dbReference>
<dbReference type="InterPro" id="IPR015590">
    <property type="entry name" value="Aldehyde_DH_dom"/>
</dbReference>
<dbReference type="EMBL" id="JANLCK010000005">
    <property type="protein sequence ID" value="MCS5726507.1"/>
    <property type="molecule type" value="Genomic_DNA"/>
</dbReference>
<dbReference type="Gene3D" id="3.40.309.10">
    <property type="entry name" value="Aldehyde Dehydrogenase, Chain A, domain 2"/>
    <property type="match status" value="1"/>
</dbReference>
<dbReference type="InterPro" id="IPR029510">
    <property type="entry name" value="Ald_DH_CS_GLU"/>
</dbReference>
<dbReference type="FunFam" id="3.40.309.10:FF:000012">
    <property type="entry name" value="Betaine aldehyde dehydrogenase"/>
    <property type="match status" value="1"/>
</dbReference>
<reference evidence="6" key="1">
    <citation type="submission" date="2022-08" db="EMBL/GenBank/DDBJ databases">
        <authorList>
            <person name="Deng Y."/>
            <person name="Han X.-F."/>
            <person name="Zhang Y.-Q."/>
        </authorList>
    </citation>
    <scope>NUCLEOTIDE SEQUENCE</scope>
    <source>
        <strain evidence="6">CPCC 203407</strain>
    </source>
</reference>